<evidence type="ECO:0000259" key="15">
    <source>
        <dbReference type="PROSITE" id="PS50850"/>
    </source>
</evidence>
<evidence type="ECO:0000256" key="8">
    <source>
        <dbReference type="ARBA" id="ARBA00023018"/>
    </source>
</evidence>
<keyword evidence="6" id="KW-0532">Neurotransmitter transport</keyword>
<evidence type="ECO:0000256" key="5">
    <source>
        <dbReference type="ARBA" id="ARBA00022692"/>
    </source>
</evidence>
<reference evidence="16 17" key="1">
    <citation type="submission" date="2019-09" db="EMBL/GenBank/DDBJ databases">
        <title>Bird 10,000 Genomes (B10K) Project - Family phase.</title>
        <authorList>
            <person name="Zhang G."/>
        </authorList>
    </citation>
    <scope>NUCLEOTIDE SEQUENCE [LARGE SCALE GENOMIC DNA]</scope>
    <source>
        <strain evidence="16">B10K-DU-029-44</strain>
        <tissue evidence="16">Heart</tissue>
    </source>
</reference>
<keyword evidence="4" id="KW-0597">Phosphoprotein</keyword>
<evidence type="ECO:0000256" key="10">
    <source>
        <dbReference type="ARBA" id="ARBA00023180"/>
    </source>
</evidence>
<dbReference type="SUPFAM" id="SSF103473">
    <property type="entry name" value="MFS general substrate transporter"/>
    <property type="match status" value="2"/>
</dbReference>
<dbReference type="FunFam" id="1.20.1250.20:FF:000721">
    <property type="entry name" value="Synaptic vesicle glycoprotein 2C"/>
    <property type="match status" value="1"/>
</dbReference>
<gene>
    <name evidence="16" type="primary">Sv2c</name>
    <name evidence="16" type="ORF">MALELE_R13541</name>
</gene>
<feature type="region of interest" description="Disordered" evidence="13">
    <location>
        <begin position="30"/>
        <end position="85"/>
    </location>
</feature>
<feature type="transmembrane region" description="Helical" evidence="14">
    <location>
        <begin position="243"/>
        <end position="267"/>
    </location>
</feature>
<feature type="non-terminal residue" evidence="16">
    <location>
        <position position="1"/>
    </location>
</feature>
<feature type="transmembrane region" description="Helical" evidence="14">
    <location>
        <begin position="436"/>
        <end position="454"/>
    </location>
</feature>
<dbReference type="GO" id="GO:0022857">
    <property type="term" value="F:transmembrane transporter activity"/>
    <property type="evidence" value="ECO:0007669"/>
    <property type="project" value="InterPro"/>
</dbReference>
<dbReference type="AlphaFoldDB" id="A0A7K6GTC5"/>
<keyword evidence="3" id="KW-0813">Transport</keyword>
<evidence type="ECO:0000256" key="4">
    <source>
        <dbReference type="ARBA" id="ARBA00022553"/>
    </source>
</evidence>
<evidence type="ECO:0000256" key="7">
    <source>
        <dbReference type="ARBA" id="ARBA00022989"/>
    </source>
</evidence>
<dbReference type="PROSITE" id="PS50850">
    <property type="entry name" value="MFS"/>
    <property type="match status" value="1"/>
</dbReference>
<feature type="transmembrane region" description="Helical" evidence="14">
    <location>
        <begin position="580"/>
        <end position="603"/>
    </location>
</feature>
<keyword evidence="11" id="KW-0968">Cytoplasmic vesicle</keyword>
<dbReference type="EMBL" id="VZRP01013353">
    <property type="protein sequence ID" value="NWV66590.1"/>
    <property type="molecule type" value="Genomic_DNA"/>
</dbReference>
<dbReference type="GO" id="GO:0007268">
    <property type="term" value="P:chemical synaptic transmission"/>
    <property type="evidence" value="ECO:0007669"/>
    <property type="project" value="InterPro"/>
</dbReference>
<dbReference type="FunFam" id="2.160.20.80:FF:000001">
    <property type="entry name" value="Synaptic vesicle glycoprotein 2A"/>
    <property type="match status" value="1"/>
</dbReference>
<feature type="transmembrane region" description="Helical" evidence="14">
    <location>
        <begin position="671"/>
        <end position="692"/>
    </location>
</feature>
<dbReference type="InterPro" id="IPR011701">
    <property type="entry name" value="MFS"/>
</dbReference>
<dbReference type="PROSITE" id="PS00217">
    <property type="entry name" value="SUGAR_TRANSPORT_2"/>
    <property type="match status" value="1"/>
</dbReference>
<evidence type="ECO:0000256" key="12">
    <source>
        <dbReference type="SAM" id="Coils"/>
    </source>
</evidence>
<organism evidence="16 17">
    <name type="scientific">Malurus elegans</name>
    <name type="common">Red-winged fairywren</name>
    <dbReference type="NCBI Taxonomy" id="720584"/>
    <lineage>
        <taxon>Eukaryota</taxon>
        <taxon>Metazoa</taxon>
        <taxon>Chordata</taxon>
        <taxon>Craniata</taxon>
        <taxon>Vertebrata</taxon>
        <taxon>Euteleostomi</taxon>
        <taxon>Archelosauria</taxon>
        <taxon>Archosauria</taxon>
        <taxon>Dinosauria</taxon>
        <taxon>Saurischia</taxon>
        <taxon>Theropoda</taxon>
        <taxon>Coelurosauria</taxon>
        <taxon>Aves</taxon>
        <taxon>Neognathae</taxon>
        <taxon>Neoaves</taxon>
        <taxon>Telluraves</taxon>
        <taxon>Australaves</taxon>
        <taxon>Passeriformes</taxon>
        <taxon>Meliphagoidea</taxon>
        <taxon>Maluridae</taxon>
        <taxon>Malurus</taxon>
    </lineage>
</organism>
<evidence type="ECO:0000256" key="3">
    <source>
        <dbReference type="ARBA" id="ARBA00022448"/>
    </source>
</evidence>
<dbReference type="GO" id="GO:0006836">
    <property type="term" value="P:neurotransmitter transport"/>
    <property type="evidence" value="ECO:0007669"/>
    <property type="project" value="UniProtKB-KW"/>
</dbReference>
<dbReference type="Pfam" id="PF07690">
    <property type="entry name" value="MFS_1"/>
    <property type="match status" value="1"/>
</dbReference>
<dbReference type="Pfam" id="PF23894">
    <property type="entry name" value="LD_SV2"/>
    <property type="match status" value="1"/>
</dbReference>
<feature type="coiled-coil region" evidence="12">
    <location>
        <begin position="113"/>
        <end position="140"/>
    </location>
</feature>
<accession>A0A7K6GTC5</accession>
<sequence length="727" mass="82611">MEDTYKDRTSLVKGAKDIAKEVKRQAVKKVNRAVDKAQDGYTQRSYNRFQDEEDDDDYYGSAGNYGVEANDDEGSSEATEGHDEDDEIYEGEYQGIPNMGQGKDDMVALGQSMRDEYKDRHELETERKADEEELAQQYELIIQECGHGRFQWALFFVLGMALMADGVEVFVVGFVLPSAETDMCIPNSGSGWLGNIVYLGMMVGAFFWGGLADKVGRRQSLLICMSVNGFFAFLSSFVQGYGFFLFCRLFSGFGIGGAVPTVFSYFSEVLAREKRGEHLSWLCMFWMIGGIYASAMAWAIIPHYGWSFSMGSAYQFHSWRVFVIVCALPCVSSVVALTFMPESPRFLLEVGKHDEAWMILKQIHDTNMRARGQPEKVFTVTRIKTPKQIDELIEIESDTGTWYRRCFVRIRTELYGIWLTFMRCFNYPVKDNTIKLTAVWFTLSFGYYGLSVWFPDVIKHLQSDEYASRVKHFRNEEVSHFVFNFTLENQIHSNGEYINDRFVMMKFKSVTFEDSLFKNCVFEDITSLNTYFRNCTFVNTTFYNTDLEQYKFVDSELINCTFFHIRTGCQISFDDDYSAYWIYFVNFLGTLAVLPGNIVSALLMDRIGRLTMLGGSMVLSGISCFFLWFGTSESMMIGMLCLYNGLTISAWNSLDVITVELYPTDRRATGFGFLNALCKAAAVLGNLIFGSLVGITKAIPILLASTVLVCGGLVGLRLPDTRTQVLM</sequence>
<dbReference type="PANTHER" id="PTHR23511:SF6">
    <property type="entry name" value="SYNAPTIC VESICLE GLYCOPROTEIN 2C"/>
    <property type="match status" value="1"/>
</dbReference>
<evidence type="ECO:0000313" key="17">
    <source>
        <dbReference type="Proteomes" id="UP000564407"/>
    </source>
</evidence>
<comment type="similarity">
    <text evidence="2">Belongs to the major facilitator superfamily.</text>
</comment>
<protein>
    <submittedName>
        <fullName evidence="16">SV2C protein</fullName>
    </submittedName>
</protein>
<dbReference type="SUPFAM" id="SSF141571">
    <property type="entry name" value="Pentapeptide repeat-like"/>
    <property type="match status" value="1"/>
</dbReference>
<keyword evidence="8" id="KW-0770">Synapse</keyword>
<dbReference type="InterPro" id="IPR055415">
    <property type="entry name" value="LD_SV2"/>
</dbReference>
<keyword evidence="10" id="KW-0325">Glycoprotein</keyword>
<feature type="transmembrane region" description="Helical" evidence="14">
    <location>
        <begin position="279"/>
        <end position="301"/>
    </location>
</feature>
<evidence type="ECO:0000313" key="16">
    <source>
        <dbReference type="EMBL" id="NWV66590.1"/>
    </source>
</evidence>
<dbReference type="Gene3D" id="1.20.1250.20">
    <property type="entry name" value="MFS general substrate transporter like domains"/>
    <property type="match status" value="2"/>
</dbReference>
<dbReference type="InterPro" id="IPR022308">
    <property type="entry name" value="SV2"/>
</dbReference>
<feature type="transmembrane region" description="Helical" evidence="14">
    <location>
        <begin position="189"/>
        <end position="208"/>
    </location>
</feature>
<feature type="transmembrane region" description="Helical" evidence="14">
    <location>
        <begin position="220"/>
        <end position="237"/>
    </location>
</feature>
<dbReference type="InterPro" id="IPR005829">
    <property type="entry name" value="Sugar_transporter_CS"/>
</dbReference>
<dbReference type="InterPro" id="IPR005828">
    <property type="entry name" value="MFS_sugar_transport-like"/>
</dbReference>
<feature type="transmembrane region" description="Helical" evidence="14">
    <location>
        <begin position="152"/>
        <end position="177"/>
    </location>
</feature>
<keyword evidence="17" id="KW-1185">Reference proteome</keyword>
<feature type="transmembrane region" description="Helical" evidence="14">
    <location>
        <begin position="635"/>
        <end position="659"/>
    </location>
</feature>
<comment type="subcellular location">
    <subcellularLocation>
        <location evidence="1">Cytoplasmic vesicle</location>
        <location evidence="1">Secretory vesicle</location>
        <location evidence="1">Synaptic vesicle membrane</location>
        <topology evidence="1">Multi-pass membrane protein</topology>
    </subcellularLocation>
</comment>
<evidence type="ECO:0000256" key="14">
    <source>
        <dbReference type="SAM" id="Phobius"/>
    </source>
</evidence>
<evidence type="ECO:0000256" key="11">
    <source>
        <dbReference type="ARBA" id="ARBA00023329"/>
    </source>
</evidence>
<feature type="transmembrane region" description="Helical" evidence="14">
    <location>
        <begin position="698"/>
        <end position="718"/>
    </location>
</feature>
<feature type="transmembrane region" description="Helical" evidence="14">
    <location>
        <begin position="610"/>
        <end position="629"/>
    </location>
</feature>
<dbReference type="GO" id="GO:0030672">
    <property type="term" value="C:synaptic vesicle membrane"/>
    <property type="evidence" value="ECO:0007669"/>
    <property type="project" value="UniProtKB-SubCell"/>
</dbReference>
<keyword evidence="9 14" id="KW-0472">Membrane</keyword>
<dbReference type="InterPro" id="IPR020846">
    <property type="entry name" value="MFS_dom"/>
</dbReference>
<evidence type="ECO:0000256" key="6">
    <source>
        <dbReference type="ARBA" id="ARBA00022775"/>
    </source>
</evidence>
<dbReference type="CDD" id="cd17440">
    <property type="entry name" value="MFS_SV2C"/>
    <property type="match status" value="1"/>
</dbReference>
<evidence type="ECO:0000256" key="9">
    <source>
        <dbReference type="ARBA" id="ARBA00023136"/>
    </source>
</evidence>
<evidence type="ECO:0000256" key="2">
    <source>
        <dbReference type="ARBA" id="ARBA00008335"/>
    </source>
</evidence>
<dbReference type="FunFam" id="1.20.1250.20:FF:000009">
    <property type="entry name" value="Synaptic vesicle glycoprotein 2A"/>
    <property type="match status" value="1"/>
</dbReference>
<dbReference type="InterPro" id="IPR036259">
    <property type="entry name" value="MFS_trans_sf"/>
</dbReference>
<dbReference type="Proteomes" id="UP000564407">
    <property type="component" value="Unassembled WGS sequence"/>
</dbReference>
<dbReference type="PANTHER" id="PTHR23511">
    <property type="entry name" value="SYNAPTIC VESICLE GLYCOPROTEIN 2"/>
    <property type="match status" value="1"/>
</dbReference>
<name>A0A7K6GTC5_9PASS</name>
<proteinExistence type="inferred from homology"/>
<keyword evidence="12" id="KW-0175">Coiled coil</keyword>
<dbReference type="Gene3D" id="2.160.20.80">
    <property type="entry name" value="E3 ubiquitin-protein ligase SopA"/>
    <property type="match status" value="1"/>
</dbReference>
<dbReference type="Pfam" id="PF00083">
    <property type="entry name" value="Sugar_tr"/>
    <property type="match status" value="1"/>
</dbReference>
<evidence type="ECO:0000256" key="1">
    <source>
        <dbReference type="ARBA" id="ARBA00004644"/>
    </source>
</evidence>
<dbReference type="NCBIfam" id="TIGR01299">
    <property type="entry name" value="synapt_SV2"/>
    <property type="match status" value="1"/>
</dbReference>
<feature type="non-terminal residue" evidence="16">
    <location>
        <position position="727"/>
    </location>
</feature>
<comment type="caution">
    <text evidence="16">The sequence shown here is derived from an EMBL/GenBank/DDBJ whole genome shotgun (WGS) entry which is preliminary data.</text>
</comment>
<keyword evidence="5 14" id="KW-0812">Transmembrane</keyword>
<evidence type="ECO:0000256" key="13">
    <source>
        <dbReference type="SAM" id="MobiDB-lite"/>
    </source>
</evidence>
<feature type="transmembrane region" description="Helical" evidence="14">
    <location>
        <begin position="321"/>
        <end position="340"/>
    </location>
</feature>
<keyword evidence="7 14" id="KW-1133">Transmembrane helix</keyword>
<feature type="domain" description="Major facilitator superfamily (MFS) profile" evidence="15">
    <location>
        <begin position="154"/>
        <end position="722"/>
    </location>
</feature>